<gene>
    <name evidence="1" type="ORF">PAXRUDRAFT_170394</name>
</gene>
<reference evidence="1 2" key="1">
    <citation type="submission" date="2014-04" db="EMBL/GenBank/DDBJ databases">
        <authorList>
            <consortium name="DOE Joint Genome Institute"/>
            <person name="Kuo A."/>
            <person name="Kohler A."/>
            <person name="Jargeat P."/>
            <person name="Nagy L.G."/>
            <person name="Floudas D."/>
            <person name="Copeland A."/>
            <person name="Barry K.W."/>
            <person name="Cichocki N."/>
            <person name="Veneault-Fourrey C."/>
            <person name="LaButti K."/>
            <person name="Lindquist E.A."/>
            <person name="Lipzen A."/>
            <person name="Lundell T."/>
            <person name="Morin E."/>
            <person name="Murat C."/>
            <person name="Sun H."/>
            <person name="Tunlid A."/>
            <person name="Henrissat B."/>
            <person name="Grigoriev I.V."/>
            <person name="Hibbett D.S."/>
            <person name="Martin F."/>
            <person name="Nordberg H.P."/>
            <person name="Cantor M.N."/>
            <person name="Hua S.X."/>
        </authorList>
    </citation>
    <scope>NUCLEOTIDE SEQUENCE [LARGE SCALE GENOMIC DNA]</scope>
    <source>
        <strain evidence="1 2">Ve08.2h10</strain>
    </source>
</reference>
<sequence>VYRINWLKARAKYCWWSEELTLVRHVMYLVRKWFEGQEEEWKGEPVSPGRQFIRPEQKGKVFYTIPMQRILP</sequence>
<dbReference type="InParanoid" id="A0A0D0CYI0"/>
<dbReference type="HOGENOM" id="CLU_2729228_0_0_1"/>
<feature type="non-terminal residue" evidence="1">
    <location>
        <position position="1"/>
    </location>
</feature>
<dbReference type="Proteomes" id="UP000054538">
    <property type="component" value="Unassembled WGS sequence"/>
</dbReference>
<proteinExistence type="predicted"/>
<organism evidence="1 2">
    <name type="scientific">Paxillus rubicundulus Ve08.2h10</name>
    <dbReference type="NCBI Taxonomy" id="930991"/>
    <lineage>
        <taxon>Eukaryota</taxon>
        <taxon>Fungi</taxon>
        <taxon>Dikarya</taxon>
        <taxon>Basidiomycota</taxon>
        <taxon>Agaricomycotina</taxon>
        <taxon>Agaricomycetes</taxon>
        <taxon>Agaricomycetidae</taxon>
        <taxon>Boletales</taxon>
        <taxon>Paxilineae</taxon>
        <taxon>Paxillaceae</taxon>
        <taxon>Paxillus</taxon>
    </lineage>
</organism>
<reference evidence="2" key="2">
    <citation type="submission" date="2015-01" db="EMBL/GenBank/DDBJ databases">
        <title>Evolutionary Origins and Diversification of the Mycorrhizal Mutualists.</title>
        <authorList>
            <consortium name="DOE Joint Genome Institute"/>
            <consortium name="Mycorrhizal Genomics Consortium"/>
            <person name="Kohler A."/>
            <person name="Kuo A."/>
            <person name="Nagy L.G."/>
            <person name="Floudas D."/>
            <person name="Copeland A."/>
            <person name="Barry K.W."/>
            <person name="Cichocki N."/>
            <person name="Veneault-Fourrey C."/>
            <person name="LaButti K."/>
            <person name="Lindquist E.A."/>
            <person name="Lipzen A."/>
            <person name="Lundell T."/>
            <person name="Morin E."/>
            <person name="Murat C."/>
            <person name="Riley R."/>
            <person name="Ohm R."/>
            <person name="Sun H."/>
            <person name="Tunlid A."/>
            <person name="Henrissat B."/>
            <person name="Grigoriev I.V."/>
            <person name="Hibbett D.S."/>
            <person name="Martin F."/>
        </authorList>
    </citation>
    <scope>NUCLEOTIDE SEQUENCE [LARGE SCALE GENOMIC DNA]</scope>
    <source>
        <strain evidence="2">Ve08.2h10</strain>
    </source>
</reference>
<accession>A0A0D0CYI0</accession>
<name>A0A0D0CYI0_9AGAM</name>
<keyword evidence="2" id="KW-1185">Reference proteome</keyword>
<protein>
    <submittedName>
        <fullName evidence="1">Uncharacterized protein</fullName>
    </submittedName>
</protein>
<evidence type="ECO:0000313" key="1">
    <source>
        <dbReference type="EMBL" id="KIK76286.1"/>
    </source>
</evidence>
<evidence type="ECO:0000313" key="2">
    <source>
        <dbReference type="Proteomes" id="UP000054538"/>
    </source>
</evidence>
<dbReference type="OrthoDB" id="3232711at2759"/>
<dbReference type="AlphaFoldDB" id="A0A0D0CYI0"/>
<dbReference type="EMBL" id="KN827573">
    <property type="protein sequence ID" value="KIK76286.1"/>
    <property type="molecule type" value="Genomic_DNA"/>
</dbReference>